<sequence>MANQGTKNSLTRSSRTPRGSCQLLLCTQLKAVKTKRSGFIFTKGGRLVDKKILVKPVI</sequence>
<dbReference type="Proteomes" id="UP000290288">
    <property type="component" value="Unassembled WGS sequence"/>
</dbReference>
<reference evidence="1 2" key="1">
    <citation type="submission" date="2019-01" db="EMBL/GenBank/DDBJ databases">
        <title>Draft genome sequence of Psathyrella aberdarensis IHI B618.</title>
        <authorList>
            <person name="Buettner E."/>
            <person name="Kellner H."/>
        </authorList>
    </citation>
    <scope>NUCLEOTIDE SEQUENCE [LARGE SCALE GENOMIC DNA]</scope>
    <source>
        <strain evidence="1 2">IHI B618</strain>
    </source>
</reference>
<gene>
    <name evidence="1" type="ORF">EST38_g4642</name>
</gene>
<accession>A0A4Q2DMG2</accession>
<name>A0A4Q2DMG2_9AGAR</name>
<dbReference type="AlphaFoldDB" id="A0A4Q2DMG2"/>
<protein>
    <submittedName>
        <fullName evidence="1">Uncharacterized protein</fullName>
    </submittedName>
</protein>
<keyword evidence="2" id="KW-1185">Reference proteome</keyword>
<feature type="non-terminal residue" evidence="1">
    <location>
        <position position="58"/>
    </location>
</feature>
<evidence type="ECO:0000313" key="2">
    <source>
        <dbReference type="Proteomes" id="UP000290288"/>
    </source>
</evidence>
<dbReference type="EMBL" id="SDEE01000117">
    <property type="protein sequence ID" value="RXW21199.1"/>
    <property type="molecule type" value="Genomic_DNA"/>
</dbReference>
<evidence type="ECO:0000313" key="1">
    <source>
        <dbReference type="EMBL" id="RXW21199.1"/>
    </source>
</evidence>
<organism evidence="1 2">
    <name type="scientific">Candolleomyces aberdarensis</name>
    <dbReference type="NCBI Taxonomy" id="2316362"/>
    <lineage>
        <taxon>Eukaryota</taxon>
        <taxon>Fungi</taxon>
        <taxon>Dikarya</taxon>
        <taxon>Basidiomycota</taxon>
        <taxon>Agaricomycotina</taxon>
        <taxon>Agaricomycetes</taxon>
        <taxon>Agaricomycetidae</taxon>
        <taxon>Agaricales</taxon>
        <taxon>Agaricineae</taxon>
        <taxon>Psathyrellaceae</taxon>
        <taxon>Candolleomyces</taxon>
    </lineage>
</organism>
<comment type="caution">
    <text evidence="1">The sequence shown here is derived from an EMBL/GenBank/DDBJ whole genome shotgun (WGS) entry which is preliminary data.</text>
</comment>
<proteinExistence type="predicted"/>